<name>A0ABV3Q1A6_9BACL</name>
<sequence length="168" mass="19666">MDIDIFDSMSDWKIYIPEKNIYIMKDHSWAFAAWELERLKGTIKENSFLFHIDNHLDDVPDGLDVDGVMTANSKEELFKITRTKKELYTGEELEPKIYIDNFIWPSFARGTIDSMFVVAQQDQIDFATCILTDSSELYGGIVDNKQIVELIPLEKFKKVRRFHRHLAL</sequence>
<evidence type="ECO:0000313" key="1">
    <source>
        <dbReference type="EMBL" id="MEW9501136.1"/>
    </source>
</evidence>
<protein>
    <submittedName>
        <fullName evidence="1">UPF0489 family protein</fullName>
    </submittedName>
</protein>
<organism evidence="1 2">
    <name type="scientific">Jeotgalibacillus marinus</name>
    <dbReference type="NCBI Taxonomy" id="86667"/>
    <lineage>
        <taxon>Bacteria</taxon>
        <taxon>Bacillati</taxon>
        <taxon>Bacillota</taxon>
        <taxon>Bacilli</taxon>
        <taxon>Bacillales</taxon>
        <taxon>Caryophanaceae</taxon>
        <taxon>Jeotgalibacillus</taxon>
    </lineage>
</organism>
<keyword evidence="2" id="KW-1185">Reference proteome</keyword>
<evidence type="ECO:0000313" key="2">
    <source>
        <dbReference type="Proteomes" id="UP001556040"/>
    </source>
</evidence>
<dbReference type="Pfam" id="PF12640">
    <property type="entry name" value="UPF0489"/>
    <property type="match status" value="1"/>
</dbReference>
<dbReference type="EMBL" id="JBFMIA010000002">
    <property type="protein sequence ID" value="MEW9501136.1"/>
    <property type="molecule type" value="Genomic_DNA"/>
</dbReference>
<dbReference type="InterPro" id="IPR024131">
    <property type="entry name" value="UPF0489"/>
</dbReference>
<dbReference type="RefSeq" id="WP_367778609.1">
    <property type="nucleotide sequence ID" value="NZ_JBFMIA010000002.1"/>
</dbReference>
<comment type="caution">
    <text evidence="1">The sequence shown here is derived from an EMBL/GenBank/DDBJ whole genome shotgun (WGS) entry which is preliminary data.</text>
</comment>
<dbReference type="Proteomes" id="UP001556040">
    <property type="component" value="Unassembled WGS sequence"/>
</dbReference>
<proteinExistence type="predicted"/>
<reference evidence="1 2" key="1">
    <citation type="journal article" date="1979" name="Int. J. Syst. Evol. Microbiol.">
        <title>Bacillus globisporus subsp. marinus subsp. nov.</title>
        <authorList>
            <person name="Liu H."/>
        </authorList>
    </citation>
    <scope>NUCLEOTIDE SEQUENCE [LARGE SCALE GENOMIC DNA]</scope>
    <source>
        <strain evidence="1 2">DSM 1297</strain>
    </source>
</reference>
<accession>A0ABV3Q1A6</accession>
<gene>
    <name evidence="1" type="ORF">AB1471_04875</name>
</gene>